<evidence type="ECO:0000313" key="2">
    <source>
        <dbReference type="Proteomes" id="UP000238937"/>
    </source>
</evidence>
<dbReference type="RefSeq" id="WP_106299437.1">
    <property type="nucleotide sequence ID" value="NZ_PVWO01000006.1"/>
</dbReference>
<sequence>MIDLQKNIKYLVGGAVTLLAIAEVTPVGAVSFVSTFRPPGNSTDVYQIDPTTGANTFFGSSSLQLTDIAVNNSGQLFGTTYEQLYIINPGTETQSIVGNLTLGGRGITGFNGLAFDNNNNLFGLAGAPLDTDLSGNLAGRGFYKIDTTNGAVTLIGSGLGALTPTTFGFAGGNSTGDTSDLVFNPSTNQFLAVSGNANPTLFTIDPTTGATTIVGNITASNNPVPFVAGLTFDNGVLRGYTTNKQQITIDSATGNVTAFLPLAGINTNPTDGSNLLIGGAASSPSTVAATAVPEPSFLPGFVVLGACFGARFVIKRKQQPIE</sequence>
<dbReference type="Proteomes" id="UP000238937">
    <property type="component" value="Unassembled WGS sequence"/>
</dbReference>
<proteinExistence type="predicted"/>
<reference evidence="1 2" key="1">
    <citation type="submission" date="2018-03" db="EMBL/GenBank/DDBJ databases">
        <title>The ancient ancestry and fast evolution of plastids.</title>
        <authorList>
            <person name="Moore K.R."/>
            <person name="Magnabosco C."/>
            <person name="Momper L."/>
            <person name="Gold D.A."/>
            <person name="Bosak T."/>
            <person name="Fournier G.P."/>
        </authorList>
    </citation>
    <scope>NUCLEOTIDE SEQUENCE [LARGE SCALE GENOMIC DNA]</scope>
    <source>
        <strain evidence="1 2">CCALA 037</strain>
    </source>
</reference>
<protein>
    <recommendedName>
        <fullName evidence="3">PEP-CTERM sorting domain-containing protein</fullName>
    </recommendedName>
</protein>
<gene>
    <name evidence="1" type="ORF">C7B77_00895</name>
</gene>
<accession>A0A2T1GNJ3</accession>
<evidence type="ECO:0008006" key="3">
    <source>
        <dbReference type="Google" id="ProtNLM"/>
    </source>
</evidence>
<dbReference type="SUPFAM" id="SSF63829">
    <property type="entry name" value="Calcium-dependent phosphotriesterase"/>
    <property type="match status" value="1"/>
</dbReference>
<organism evidence="1 2">
    <name type="scientific">Chamaesiphon polymorphus CCALA 037</name>
    <dbReference type="NCBI Taxonomy" id="2107692"/>
    <lineage>
        <taxon>Bacteria</taxon>
        <taxon>Bacillati</taxon>
        <taxon>Cyanobacteriota</taxon>
        <taxon>Cyanophyceae</taxon>
        <taxon>Gomontiellales</taxon>
        <taxon>Chamaesiphonaceae</taxon>
        <taxon>Chamaesiphon</taxon>
    </lineage>
</organism>
<keyword evidence="2" id="KW-1185">Reference proteome</keyword>
<evidence type="ECO:0000313" key="1">
    <source>
        <dbReference type="EMBL" id="PSB59413.1"/>
    </source>
</evidence>
<dbReference type="AlphaFoldDB" id="A0A2T1GNJ3"/>
<name>A0A2T1GNJ3_9CYAN</name>
<dbReference type="EMBL" id="PVWO01000006">
    <property type="protein sequence ID" value="PSB59413.1"/>
    <property type="molecule type" value="Genomic_DNA"/>
</dbReference>
<dbReference type="OrthoDB" id="462726at2"/>
<comment type="caution">
    <text evidence="1">The sequence shown here is derived from an EMBL/GenBank/DDBJ whole genome shotgun (WGS) entry which is preliminary data.</text>
</comment>